<dbReference type="GO" id="GO:0004222">
    <property type="term" value="F:metalloendopeptidase activity"/>
    <property type="evidence" value="ECO:0007669"/>
    <property type="project" value="InterPro"/>
</dbReference>
<evidence type="ECO:0000313" key="9">
    <source>
        <dbReference type="EMBL" id="PWB93664.1"/>
    </source>
</evidence>
<name>A0A2U1SPX1_METSR</name>
<dbReference type="SUPFAM" id="SSF55486">
    <property type="entry name" value="Metalloproteases ('zincins'), catalytic domain"/>
    <property type="match status" value="1"/>
</dbReference>
<accession>A0A2U1SPX1</accession>
<gene>
    <name evidence="9" type="ORF">C5689_11730</name>
</gene>
<keyword evidence="4 7" id="KW-0378">Hydrolase</keyword>
<evidence type="ECO:0000256" key="2">
    <source>
        <dbReference type="ARBA" id="ARBA00022670"/>
    </source>
</evidence>
<keyword evidence="3 7" id="KW-0479">Metal-binding</keyword>
<keyword evidence="5 7" id="KW-0862">Zinc</keyword>
<evidence type="ECO:0000256" key="5">
    <source>
        <dbReference type="ARBA" id="ARBA00022833"/>
    </source>
</evidence>
<evidence type="ECO:0000259" key="8">
    <source>
        <dbReference type="Pfam" id="PF01432"/>
    </source>
</evidence>
<sequence>MTIENPLLSPPPSASSPAFGLPAFGALKAEHYRPAFEAGMVENLAEIARIAENPSPPDFENTIAALERSGRLLARVGGVFWNLSATDSTPELQEIEREMSGALARHENEILLNAALFARVDALHARRDALALTAEQARVLELTHKRFLRAGAKLDETAKRRMAEISERLATLTTSFAQNVLADEADYLLLLEESDLDGLSEDFRASAAQVAQERGAPGKYGVTLARSSVEIFLQSSTRRDLRETAFRAWASRGENGGATDNRALIAEILRLREERARLNGFANFAAYKLDDTMAKTPKAVRELLDRVWAPALAAAKAERDDLQALAERDGANVAIDAADWRHYAERVRKERYDLDQAEMRPYFRLDRMIAAAFHVAERLFGLSFVEVEGLDLYHPSVRAFDVRDATGEHVALFLGDYFARPSKRGGAWMSEFRGQENLDERIRPIVVNVLNFSRAPDGAPTLLSLDDARTLFHEFGHALHGMLSDVTYPLVAGTSVARDFVELPSQLYEHWLLEPEILRAYARHAETGAPMPEELLERIQKSRHFNQGFASVEFCASAYVDLDLHESAIDESFDALRFERESLARISMPEEIVMRHRTPHFTHVFAGDGYSAGYYSYLWAETLDADAYEAFLEAGDPFAPDIAERLRRHIYAAGGTRDPAEAYVAFRGRMPNVDALLRQRGFAR</sequence>
<dbReference type="GO" id="GO:0046872">
    <property type="term" value="F:metal ion binding"/>
    <property type="evidence" value="ECO:0007669"/>
    <property type="project" value="UniProtKB-UniRule"/>
</dbReference>
<feature type="domain" description="Peptidase M3A/M3B catalytic" evidence="8">
    <location>
        <begin position="232"/>
        <end position="681"/>
    </location>
</feature>
<dbReference type="Gene3D" id="3.40.390.10">
    <property type="entry name" value="Collagenase (Catalytic Domain)"/>
    <property type="match status" value="1"/>
</dbReference>
<dbReference type="PANTHER" id="PTHR43660">
    <property type="entry name" value="DIPEPTIDYL CARBOXYPEPTIDASE"/>
    <property type="match status" value="1"/>
</dbReference>
<dbReference type="AlphaFoldDB" id="A0A2U1SPX1"/>
<reference evidence="9 10" key="1">
    <citation type="journal article" date="2018" name="Appl. Microbiol. Biotechnol.">
        <title>Co-cultivation of the strictly anaerobic methanogen Methanosarcina barkeri with aerobic methanotrophs in an oxygen-limited membrane bioreactor.</title>
        <authorList>
            <person name="In 't Zandt M.H."/>
            <person name="van den Bosch T.J.M."/>
            <person name="Rijkers R."/>
            <person name="van Kessel M.A.H.J."/>
            <person name="Jetten M.S.M."/>
            <person name="Welte C.U."/>
        </authorList>
    </citation>
    <scope>NUCLEOTIDE SEQUENCE [LARGE SCALE GENOMIC DNA]</scope>
    <source>
        <strain evidence="9 10">DSM 17706</strain>
    </source>
</reference>
<keyword evidence="6 7" id="KW-0482">Metalloprotease</keyword>
<dbReference type="FunFam" id="3.40.390.10:FF:000009">
    <property type="entry name" value="Oligopeptidase A"/>
    <property type="match status" value="1"/>
</dbReference>
<dbReference type="Pfam" id="PF01432">
    <property type="entry name" value="Peptidase_M3"/>
    <property type="match status" value="1"/>
</dbReference>
<comment type="similarity">
    <text evidence="1 7">Belongs to the peptidase M3 family.</text>
</comment>
<evidence type="ECO:0000256" key="7">
    <source>
        <dbReference type="RuleBase" id="RU003435"/>
    </source>
</evidence>
<dbReference type="Gene3D" id="1.10.1370.10">
    <property type="entry name" value="Neurolysin, domain 3"/>
    <property type="match status" value="1"/>
</dbReference>
<dbReference type="GO" id="GO:0004180">
    <property type="term" value="F:carboxypeptidase activity"/>
    <property type="evidence" value="ECO:0007669"/>
    <property type="project" value="TreeGrafter"/>
</dbReference>
<dbReference type="InterPro" id="IPR024077">
    <property type="entry name" value="Neurolysin/TOP_dom2"/>
</dbReference>
<dbReference type="RefSeq" id="WP_108917459.1">
    <property type="nucleotide sequence ID" value="NZ_BGJY01000009.1"/>
</dbReference>
<comment type="cofactor">
    <cofactor evidence="7">
        <name>Zn(2+)</name>
        <dbReference type="ChEBI" id="CHEBI:29105"/>
    </cofactor>
    <text evidence="7">Binds 1 zinc ion.</text>
</comment>
<evidence type="ECO:0000256" key="6">
    <source>
        <dbReference type="ARBA" id="ARBA00023049"/>
    </source>
</evidence>
<protein>
    <submittedName>
        <fullName evidence="9">Peptidase M3</fullName>
    </submittedName>
</protein>
<evidence type="ECO:0000256" key="3">
    <source>
        <dbReference type="ARBA" id="ARBA00022723"/>
    </source>
</evidence>
<evidence type="ECO:0000256" key="1">
    <source>
        <dbReference type="ARBA" id="ARBA00006040"/>
    </source>
</evidence>
<dbReference type="InterPro" id="IPR045090">
    <property type="entry name" value="Pept_M3A_M3B"/>
</dbReference>
<dbReference type="Proteomes" id="UP000245137">
    <property type="component" value="Unassembled WGS sequence"/>
</dbReference>
<keyword evidence="2 7" id="KW-0645">Protease</keyword>
<organism evidence="9 10">
    <name type="scientific">Methylosinus sporium</name>
    <dbReference type="NCBI Taxonomy" id="428"/>
    <lineage>
        <taxon>Bacteria</taxon>
        <taxon>Pseudomonadati</taxon>
        <taxon>Pseudomonadota</taxon>
        <taxon>Alphaproteobacteria</taxon>
        <taxon>Hyphomicrobiales</taxon>
        <taxon>Methylocystaceae</taxon>
        <taxon>Methylosinus</taxon>
    </lineage>
</organism>
<evidence type="ECO:0000256" key="4">
    <source>
        <dbReference type="ARBA" id="ARBA00022801"/>
    </source>
</evidence>
<dbReference type="PANTHER" id="PTHR43660:SF1">
    <property type="entry name" value="DIPEPTIDYL CARBOXYPEPTIDASE"/>
    <property type="match status" value="1"/>
</dbReference>
<dbReference type="InterPro" id="IPR024079">
    <property type="entry name" value="MetalloPept_cat_dom_sf"/>
</dbReference>
<comment type="caution">
    <text evidence="9">The sequence shown here is derived from an EMBL/GenBank/DDBJ whole genome shotgun (WGS) entry which is preliminary data.</text>
</comment>
<proteinExistence type="inferred from homology"/>
<dbReference type="OrthoDB" id="9773538at2"/>
<dbReference type="CDD" id="cd06456">
    <property type="entry name" value="M3A_DCP"/>
    <property type="match status" value="1"/>
</dbReference>
<dbReference type="InterPro" id="IPR001567">
    <property type="entry name" value="Pept_M3A_M3B_dom"/>
</dbReference>
<evidence type="ECO:0000313" key="10">
    <source>
        <dbReference type="Proteomes" id="UP000245137"/>
    </source>
</evidence>
<keyword evidence="10" id="KW-1185">Reference proteome</keyword>
<dbReference type="InterPro" id="IPR034005">
    <property type="entry name" value="M3A_DCP"/>
</dbReference>
<dbReference type="GO" id="GO:0005829">
    <property type="term" value="C:cytosol"/>
    <property type="evidence" value="ECO:0007669"/>
    <property type="project" value="TreeGrafter"/>
</dbReference>
<dbReference type="EMBL" id="PUIV01000017">
    <property type="protein sequence ID" value="PWB93664.1"/>
    <property type="molecule type" value="Genomic_DNA"/>
</dbReference>
<dbReference type="GO" id="GO:0006508">
    <property type="term" value="P:proteolysis"/>
    <property type="evidence" value="ECO:0007669"/>
    <property type="project" value="UniProtKB-KW"/>
</dbReference>